<evidence type="ECO:0000256" key="2">
    <source>
        <dbReference type="ARBA" id="ARBA00006735"/>
    </source>
</evidence>
<dbReference type="AlphaFoldDB" id="A0ABC9WW80"/>
<comment type="PTM">
    <text evidence="14">Proteolytically cleaved before the transmembrane segment to yield the secreted ectodomain incorporated in the zona pellucida.</text>
</comment>
<dbReference type="SMART" id="SM00241">
    <property type="entry name" value="ZP"/>
    <property type="match status" value="1"/>
</dbReference>
<keyword evidence="9 14" id="KW-0732">Signal</keyword>
<feature type="region of interest" description="Disordered" evidence="15">
    <location>
        <begin position="327"/>
        <end position="363"/>
    </location>
</feature>
<comment type="function">
    <text evidence="14">Component of the zona pellucida, an extracellular matrix surrounding oocytes which mediates sperm binding, induction of the acrosome reaction and prevents post-fertilization polyspermy. The zona pellucida is composed of 3 to 4 glycoproteins, ZP1, ZP2, ZP3, and ZP4. ZP3 is essential for sperm binding and zona matrix formation.</text>
</comment>
<dbReference type="EMBL" id="BAAFJT010000005">
    <property type="protein sequence ID" value="GAB0189671.1"/>
    <property type="molecule type" value="Genomic_DNA"/>
</dbReference>
<dbReference type="GO" id="GO:0035805">
    <property type="term" value="C:egg coat"/>
    <property type="evidence" value="ECO:0007669"/>
    <property type="project" value="UniProtKB-SubCell"/>
</dbReference>
<keyword evidence="18" id="KW-1185">Reference proteome</keyword>
<keyword evidence="4 14" id="KW-1003">Cell membrane</keyword>
<evidence type="ECO:0000256" key="7">
    <source>
        <dbReference type="ARBA" id="ARBA00022685"/>
    </source>
</evidence>
<dbReference type="GO" id="GO:2000344">
    <property type="term" value="P:positive regulation of acrosome reaction"/>
    <property type="evidence" value="ECO:0007669"/>
    <property type="project" value="UniProtKB-UniRule"/>
</dbReference>
<feature type="signal peptide" evidence="14">
    <location>
        <begin position="1"/>
        <end position="19"/>
    </location>
</feature>
<name>A0ABC9WW80_GRUJA</name>
<evidence type="ECO:0000256" key="10">
    <source>
        <dbReference type="ARBA" id="ARBA00022989"/>
    </source>
</evidence>
<evidence type="ECO:0000313" key="18">
    <source>
        <dbReference type="Proteomes" id="UP001623348"/>
    </source>
</evidence>
<comment type="domain">
    <text evidence="14">The ZP domain is involved in the polymerization of the ZP proteins to form the zona pellucida.</text>
</comment>
<keyword evidence="10 14" id="KW-1133">Transmembrane helix</keyword>
<dbReference type="InterPro" id="IPR055355">
    <property type="entry name" value="ZP-C"/>
</dbReference>
<feature type="compositionally biased region" description="Low complexity" evidence="15">
    <location>
        <begin position="327"/>
        <end position="344"/>
    </location>
</feature>
<keyword evidence="13" id="KW-0325">Glycoprotein</keyword>
<sequence>MKALRRRWFVLLLAAAAWAQDALVSVTCGRSWLSVVVPAGLLGSRVAGGELTLGSGCGVTAVDGDGYRLEHPLVGCGTTLELLPDSIRYSNVLHYRPSARGPVARARPFSLPVDCRYPRTGSVSSGAVQPTWVPFGSTVAHRRRLRFALDVYDSTWSSRLRQPTYSLGELINIEASVGAHPRLPLRVFVDECVASPSATARLKYDVIADNGCLLDGQLGRSRFLPQRGDGFLRFQLDTFLFPNASGSQIYLRCRLKAVARGAASTLGKACSYDRVAAAWRSPDGADCSCCGSPGGCGGRRRRRLAGSGGLLGEASVRLGPLGLLSALPSSSPDPTGLPTTLEPGTAPPHHPSVPVVWGEKRDSGPAVPGTTLAMVAMCSILAAVSVAGCYRSVRRYRSGHRVGTPEAAPGEPHAVAMAPTAASAARATPGTPPAPAAPAIV</sequence>
<evidence type="ECO:0000313" key="17">
    <source>
        <dbReference type="EMBL" id="GAB0189671.1"/>
    </source>
</evidence>
<dbReference type="InterPro" id="IPR048290">
    <property type="entry name" value="ZP_chr"/>
</dbReference>
<dbReference type="GO" id="GO:0035803">
    <property type="term" value="P:egg coat formation"/>
    <property type="evidence" value="ECO:0007669"/>
    <property type="project" value="UniProtKB-UniRule"/>
</dbReference>
<dbReference type="Pfam" id="PF00100">
    <property type="entry name" value="Zona_pellucida"/>
    <property type="match status" value="1"/>
</dbReference>
<dbReference type="PROSITE" id="PS51034">
    <property type="entry name" value="ZP_2"/>
    <property type="match status" value="1"/>
</dbReference>
<evidence type="ECO:0000256" key="13">
    <source>
        <dbReference type="ARBA" id="ARBA00023180"/>
    </source>
</evidence>
<evidence type="ECO:0000256" key="1">
    <source>
        <dbReference type="ARBA" id="ARBA00004498"/>
    </source>
</evidence>
<evidence type="ECO:0000256" key="12">
    <source>
        <dbReference type="ARBA" id="ARBA00023157"/>
    </source>
</evidence>
<evidence type="ECO:0000256" key="3">
    <source>
        <dbReference type="ARBA" id="ARBA00017980"/>
    </source>
</evidence>
<evidence type="ECO:0000256" key="11">
    <source>
        <dbReference type="ARBA" id="ARBA00023136"/>
    </source>
</evidence>
<comment type="subcellular location">
    <subcellularLocation>
        <location evidence="1">Secreted</location>
        <location evidence="1">Extracellular space</location>
        <location evidence="1">Extracellular matrix</location>
    </subcellularLocation>
    <subcellularLocation>
        <location evidence="14">Zona pellucida</location>
    </subcellularLocation>
    <subcellularLocation>
        <location evidence="14">Cell membrane</location>
        <topology evidence="14">Single-pass type I membrane protein</topology>
    </subcellularLocation>
</comment>
<feature type="compositionally biased region" description="Pro residues" evidence="15">
    <location>
        <begin position="430"/>
        <end position="441"/>
    </location>
</feature>
<evidence type="ECO:0000256" key="9">
    <source>
        <dbReference type="ARBA" id="ARBA00022729"/>
    </source>
</evidence>
<keyword evidence="8 14" id="KW-0812">Transmembrane</keyword>
<evidence type="ECO:0000256" key="5">
    <source>
        <dbReference type="ARBA" id="ARBA00022525"/>
    </source>
</evidence>
<dbReference type="GO" id="GO:0005886">
    <property type="term" value="C:plasma membrane"/>
    <property type="evidence" value="ECO:0007669"/>
    <property type="project" value="UniProtKB-SubCell"/>
</dbReference>
<keyword evidence="7 14" id="KW-0165">Cleavage on pair of basic residues</keyword>
<dbReference type="InterPro" id="IPR042235">
    <property type="entry name" value="ZP-C_dom"/>
</dbReference>
<dbReference type="PANTHER" id="PTHR11576:SF2">
    <property type="entry name" value="ZONA PELLUCIDA SPERM-BINDING PROTEIN 3"/>
    <property type="match status" value="1"/>
</dbReference>
<feature type="domain" description="ZP" evidence="16">
    <location>
        <begin position="27"/>
        <end position="277"/>
    </location>
</feature>
<evidence type="ECO:0000256" key="8">
    <source>
        <dbReference type="ARBA" id="ARBA00022692"/>
    </source>
</evidence>
<dbReference type="InterPro" id="IPR055356">
    <property type="entry name" value="ZP-N"/>
</dbReference>
<feature type="transmembrane region" description="Helical" evidence="14">
    <location>
        <begin position="371"/>
        <end position="390"/>
    </location>
</feature>
<comment type="caution">
    <text evidence="17">The sequence shown here is derived from an EMBL/GenBank/DDBJ whole genome shotgun (WGS) entry which is preliminary data.</text>
</comment>
<feature type="compositionally biased region" description="Low complexity" evidence="15">
    <location>
        <begin position="418"/>
        <end position="429"/>
    </location>
</feature>
<dbReference type="GO" id="GO:0035804">
    <property type="term" value="F:structural constituent of egg coat"/>
    <property type="evidence" value="ECO:0007669"/>
    <property type="project" value="UniProtKB-UniRule"/>
</dbReference>
<dbReference type="Pfam" id="PF23344">
    <property type="entry name" value="ZP-N"/>
    <property type="match status" value="1"/>
</dbReference>
<keyword evidence="6 14" id="KW-0272">Extracellular matrix</keyword>
<accession>A0ABC9WW80</accession>
<dbReference type="Proteomes" id="UP001623348">
    <property type="component" value="Unassembled WGS sequence"/>
</dbReference>
<evidence type="ECO:0000256" key="15">
    <source>
        <dbReference type="SAM" id="MobiDB-lite"/>
    </source>
</evidence>
<dbReference type="FunFam" id="2.60.40.3210:FF:000001">
    <property type="entry name" value="Zona pellucida sperm-binding protein 3"/>
    <property type="match status" value="1"/>
</dbReference>
<protein>
    <recommendedName>
        <fullName evidence="3 14">Zona pellucida sperm-binding protein 3</fullName>
    </recommendedName>
</protein>
<dbReference type="Gene3D" id="2.60.40.4100">
    <property type="entry name" value="Zona pellucida, ZP-C domain"/>
    <property type="match status" value="1"/>
</dbReference>
<proteinExistence type="inferred from homology"/>
<keyword evidence="12 14" id="KW-1015">Disulfide bond</keyword>
<gene>
    <name evidence="17" type="ORF">GRJ2_001432400</name>
</gene>
<organism evidence="17 18">
    <name type="scientific">Grus japonensis</name>
    <name type="common">Japanese crane</name>
    <name type="synonym">Red-crowned crane</name>
    <dbReference type="NCBI Taxonomy" id="30415"/>
    <lineage>
        <taxon>Eukaryota</taxon>
        <taxon>Metazoa</taxon>
        <taxon>Chordata</taxon>
        <taxon>Craniata</taxon>
        <taxon>Vertebrata</taxon>
        <taxon>Euteleostomi</taxon>
        <taxon>Archelosauria</taxon>
        <taxon>Archosauria</taxon>
        <taxon>Dinosauria</taxon>
        <taxon>Saurischia</taxon>
        <taxon>Theropoda</taxon>
        <taxon>Coelurosauria</taxon>
        <taxon>Aves</taxon>
        <taxon>Neognathae</taxon>
        <taxon>Neoaves</taxon>
        <taxon>Gruiformes</taxon>
        <taxon>Gruidae</taxon>
        <taxon>Grus</taxon>
    </lineage>
</organism>
<dbReference type="PRINTS" id="PR00023">
    <property type="entry name" value="ZPELLUCIDA"/>
</dbReference>
<dbReference type="Gene3D" id="2.60.40.3210">
    <property type="entry name" value="Zona pellucida, ZP-N domain"/>
    <property type="match status" value="1"/>
</dbReference>
<evidence type="ECO:0000256" key="14">
    <source>
        <dbReference type="RuleBase" id="RU367066"/>
    </source>
</evidence>
<evidence type="ECO:0000259" key="16">
    <source>
        <dbReference type="PROSITE" id="PS51034"/>
    </source>
</evidence>
<evidence type="ECO:0000256" key="6">
    <source>
        <dbReference type="ARBA" id="ARBA00022530"/>
    </source>
</evidence>
<keyword evidence="11 14" id="KW-0472">Membrane</keyword>
<feature type="chain" id="PRO_5044526127" description="Zona pellucida sperm-binding protein 3" evidence="14">
    <location>
        <begin position="20"/>
        <end position="441"/>
    </location>
</feature>
<reference evidence="17 18" key="1">
    <citation type="submission" date="2024-06" db="EMBL/GenBank/DDBJ databases">
        <title>The draft genome of Grus japonensis, version 3.</title>
        <authorList>
            <person name="Nabeshima K."/>
            <person name="Suzuki S."/>
            <person name="Onuma M."/>
        </authorList>
    </citation>
    <scope>NUCLEOTIDE SEQUENCE [LARGE SCALE GENOMIC DNA]</scope>
    <source>
        <strain evidence="17 18">451A</strain>
    </source>
</reference>
<feature type="region of interest" description="Disordered" evidence="15">
    <location>
        <begin position="418"/>
        <end position="441"/>
    </location>
</feature>
<dbReference type="PANTHER" id="PTHR11576">
    <property type="entry name" value="ZONA PELLUCIDA SPERM-BINDING PROTEIN 3"/>
    <property type="match status" value="1"/>
</dbReference>
<evidence type="ECO:0000256" key="4">
    <source>
        <dbReference type="ARBA" id="ARBA00022475"/>
    </source>
</evidence>
<dbReference type="FunFam" id="2.60.40.4100:FF:000002">
    <property type="entry name" value="Zona pellucida sperm-binding protein 3"/>
    <property type="match status" value="1"/>
</dbReference>
<dbReference type="InterPro" id="IPR001507">
    <property type="entry name" value="ZP_dom"/>
</dbReference>
<comment type="similarity">
    <text evidence="2 14">Belongs to the ZP domain family. ZPC subfamily.</text>
</comment>
<keyword evidence="5 14" id="KW-0964">Secreted</keyword>
<dbReference type="GO" id="GO:0007339">
    <property type="term" value="P:binding of sperm to zona pellucida"/>
    <property type="evidence" value="ECO:0007669"/>
    <property type="project" value="UniProtKB-UniRule"/>
</dbReference>